<keyword evidence="5" id="KW-0813">Transport</keyword>
<keyword evidence="11 14" id="KW-0472">Membrane</keyword>
<geneLocation type="mitochondrion" evidence="15"/>
<keyword evidence="6 12" id="KW-0812">Transmembrane</keyword>
<dbReference type="EC" id="7.1.1.2" evidence="13"/>
<feature type="transmembrane region" description="Helical" evidence="14">
    <location>
        <begin position="147"/>
        <end position="167"/>
    </location>
</feature>
<keyword evidence="7" id="KW-0999">Mitochondrion inner membrane</keyword>
<evidence type="ECO:0000313" key="15">
    <source>
        <dbReference type="EMBL" id="QNT26907.1"/>
    </source>
</evidence>
<dbReference type="InterPro" id="IPR018086">
    <property type="entry name" value="NADH_UbQ_OxRdtase_su1_CS"/>
</dbReference>
<dbReference type="PROSITE" id="PS00667">
    <property type="entry name" value="COMPLEX1_ND1_1"/>
    <property type="match status" value="1"/>
</dbReference>
<dbReference type="EMBL" id="MT653606">
    <property type="protein sequence ID" value="QNT26907.1"/>
    <property type="molecule type" value="Genomic_DNA"/>
</dbReference>
<evidence type="ECO:0000256" key="14">
    <source>
        <dbReference type="SAM" id="Phobius"/>
    </source>
</evidence>
<dbReference type="Pfam" id="PF00146">
    <property type="entry name" value="NADHdh"/>
    <property type="match status" value="1"/>
</dbReference>
<dbReference type="GO" id="GO:0005743">
    <property type="term" value="C:mitochondrial inner membrane"/>
    <property type="evidence" value="ECO:0007669"/>
    <property type="project" value="UniProtKB-SubCell"/>
</dbReference>
<evidence type="ECO:0000256" key="5">
    <source>
        <dbReference type="ARBA" id="ARBA00022448"/>
    </source>
</evidence>
<name>A0A7H1KHZ1_9CUCU</name>
<evidence type="ECO:0000256" key="10">
    <source>
        <dbReference type="ARBA" id="ARBA00023128"/>
    </source>
</evidence>
<evidence type="ECO:0000256" key="1">
    <source>
        <dbReference type="ARBA" id="ARBA00003257"/>
    </source>
</evidence>
<evidence type="ECO:0000256" key="8">
    <source>
        <dbReference type="ARBA" id="ARBA00022989"/>
    </source>
</evidence>
<evidence type="ECO:0000256" key="11">
    <source>
        <dbReference type="ARBA" id="ARBA00023136"/>
    </source>
</evidence>
<keyword evidence="10 13" id="KW-0496">Mitochondrion</keyword>
<dbReference type="GO" id="GO:0003954">
    <property type="term" value="F:NADH dehydrogenase activity"/>
    <property type="evidence" value="ECO:0007669"/>
    <property type="project" value="TreeGrafter"/>
</dbReference>
<feature type="transmembrane region" description="Helical" evidence="14">
    <location>
        <begin position="6"/>
        <end position="29"/>
    </location>
</feature>
<feature type="transmembrane region" description="Helical" evidence="14">
    <location>
        <begin position="256"/>
        <end position="273"/>
    </location>
</feature>
<evidence type="ECO:0000256" key="4">
    <source>
        <dbReference type="ARBA" id="ARBA00021009"/>
    </source>
</evidence>
<keyword evidence="8 14" id="KW-1133">Transmembrane helix</keyword>
<dbReference type="GO" id="GO:0008137">
    <property type="term" value="F:NADH dehydrogenase (ubiquinone) activity"/>
    <property type="evidence" value="ECO:0007669"/>
    <property type="project" value="UniProtKB-EC"/>
</dbReference>
<keyword evidence="12" id="KW-0520">NAD</keyword>
<comment type="function">
    <text evidence="1">Core subunit of the mitochondrial membrane respiratory chain NADH dehydrogenase (Complex I) that is believed to belong to the minimal assembly required for catalysis. Complex I functions in the transfer of electrons from NADH to the respiratory chain. The immediate electron acceptor for the enzyme is believed to be ubiquinone.</text>
</comment>
<accession>A0A7H1KHZ1</accession>
<evidence type="ECO:0000256" key="9">
    <source>
        <dbReference type="ARBA" id="ARBA00023075"/>
    </source>
</evidence>
<dbReference type="AlphaFoldDB" id="A0A7H1KHZ1"/>
<dbReference type="HAMAP" id="MF_01350">
    <property type="entry name" value="NDH1_NuoH"/>
    <property type="match status" value="1"/>
</dbReference>
<keyword evidence="9 13" id="KW-0830">Ubiquinone</keyword>
<feature type="transmembrane region" description="Helical" evidence="14">
    <location>
        <begin position="102"/>
        <end position="126"/>
    </location>
</feature>
<protein>
    <recommendedName>
        <fullName evidence="4 13">NADH-ubiquinone oxidoreductase chain 1</fullName>
        <ecNumber evidence="13">7.1.1.2</ecNumber>
    </recommendedName>
</protein>
<organism evidence="15">
    <name type="scientific">Trigonopterus ancora</name>
    <dbReference type="NCBI Taxonomy" id="2896812"/>
    <lineage>
        <taxon>Eukaryota</taxon>
        <taxon>Metazoa</taxon>
        <taxon>Ecdysozoa</taxon>
        <taxon>Arthropoda</taxon>
        <taxon>Hexapoda</taxon>
        <taxon>Insecta</taxon>
        <taxon>Pterygota</taxon>
        <taxon>Neoptera</taxon>
        <taxon>Endopterygota</taxon>
        <taxon>Coleoptera</taxon>
        <taxon>Polyphaga</taxon>
        <taxon>Cucujiformia</taxon>
        <taxon>Curculionidae</taxon>
        <taxon>Cryptorhynchinae</taxon>
        <taxon>Trigonopterus</taxon>
    </lineage>
</organism>
<evidence type="ECO:0000256" key="7">
    <source>
        <dbReference type="ARBA" id="ARBA00022792"/>
    </source>
</evidence>
<evidence type="ECO:0000256" key="13">
    <source>
        <dbReference type="RuleBase" id="RU000473"/>
    </source>
</evidence>
<dbReference type="PANTHER" id="PTHR11432">
    <property type="entry name" value="NADH DEHYDROGENASE SUBUNIT 1"/>
    <property type="match status" value="1"/>
</dbReference>
<proteinExistence type="inferred from homology"/>
<sequence length="313" mass="35719">MMGKESGLMMVSSLVLVVCVLLGVAFLTLMERKILGYIHFRKGPNKVGLVGLLQPFSDAVKLFSKEQAYPVVSNLGVYMVVPVVNLFLSLFLWAVLPYVTMGYMFNLSIMFFLSISSLSVYSVVLAGWSSNSNYAMLGSLRSVAQTISYEVSMVLILLSFLFLVYGYSFEDFIKYQENIWFIFLMLPLSFMWFVSSLAETNRSPFDFAEGESELVSGFNVEYSGGMFAMIFLAEYASILFMSMLCGIMFLGANMEYLSFFLKMVAMAFFWVWVRGSFPRYRYDKLMYLAWKSYLLVSLNFLVFYFGLSLSGLY</sequence>
<comment type="catalytic activity">
    <reaction evidence="13">
        <text>a ubiquinone + NADH + 5 H(+)(in) = a ubiquinol + NAD(+) + 4 H(+)(out)</text>
        <dbReference type="Rhea" id="RHEA:29091"/>
        <dbReference type="Rhea" id="RHEA-COMP:9565"/>
        <dbReference type="Rhea" id="RHEA-COMP:9566"/>
        <dbReference type="ChEBI" id="CHEBI:15378"/>
        <dbReference type="ChEBI" id="CHEBI:16389"/>
        <dbReference type="ChEBI" id="CHEBI:17976"/>
        <dbReference type="ChEBI" id="CHEBI:57540"/>
        <dbReference type="ChEBI" id="CHEBI:57945"/>
        <dbReference type="EC" id="7.1.1.2"/>
    </reaction>
</comment>
<feature type="transmembrane region" description="Helical" evidence="14">
    <location>
        <begin position="75"/>
        <end position="96"/>
    </location>
</feature>
<comment type="subcellular location">
    <subcellularLocation>
        <location evidence="2 12">Mitochondrion inner membrane</location>
        <topology evidence="2 12">Multi-pass membrane protein</topology>
    </subcellularLocation>
</comment>
<evidence type="ECO:0000256" key="12">
    <source>
        <dbReference type="RuleBase" id="RU000471"/>
    </source>
</evidence>
<dbReference type="InterPro" id="IPR001694">
    <property type="entry name" value="NADH_UbQ_OxRdtase_su1/FPO"/>
</dbReference>
<comment type="similarity">
    <text evidence="3 12">Belongs to the complex I subunit 1 family.</text>
</comment>
<feature type="transmembrane region" description="Helical" evidence="14">
    <location>
        <begin position="179"/>
        <end position="198"/>
    </location>
</feature>
<gene>
    <name evidence="15" type="primary">nad1</name>
</gene>
<dbReference type="GO" id="GO:0009060">
    <property type="term" value="P:aerobic respiration"/>
    <property type="evidence" value="ECO:0007669"/>
    <property type="project" value="TreeGrafter"/>
</dbReference>
<dbReference type="PANTHER" id="PTHR11432:SF3">
    <property type="entry name" value="NADH-UBIQUINONE OXIDOREDUCTASE CHAIN 1"/>
    <property type="match status" value="1"/>
</dbReference>
<evidence type="ECO:0000256" key="6">
    <source>
        <dbReference type="ARBA" id="ARBA00022692"/>
    </source>
</evidence>
<reference evidence="15" key="1">
    <citation type="submission" date="2020-06" db="EMBL/GenBank/DDBJ databases">
        <title>Mitochondrial genomes of twelve species of hyperdiverse Trigonopterus weevils.</title>
        <authorList>
            <person name="Narakusumo R.P."/>
            <person name="Pons J."/>
            <person name="Riedel A."/>
        </authorList>
    </citation>
    <scope>NUCLEOTIDE SEQUENCE</scope>
</reference>
<feature type="transmembrane region" description="Helical" evidence="14">
    <location>
        <begin position="226"/>
        <end position="250"/>
    </location>
</feature>
<feature type="transmembrane region" description="Helical" evidence="14">
    <location>
        <begin position="285"/>
        <end position="307"/>
    </location>
</feature>
<dbReference type="PROSITE" id="PS00668">
    <property type="entry name" value="COMPLEX1_ND1_2"/>
    <property type="match status" value="1"/>
</dbReference>
<evidence type="ECO:0000256" key="2">
    <source>
        <dbReference type="ARBA" id="ARBA00004448"/>
    </source>
</evidence>
<evidence type="ECO:0000256" key="3">
    <source>
        <dbReference type="ARBA" id="ARBA00010535"/>
    </source>
</evidence>